<organism evidence="1 2">
    <name type="scientific">Peronosclerospora sorghi</name>
    <dbReference type="NCBI Taxonomy" id="230839"/>
    <lineage>
        <taxon>Eukaryota</taxon>
        <taxon>Sar</taxon>
        <taxon>Stramenopiles</taxon>
        <taxon>Oomycota</taxon>
        <taxon>Peronosporomycetes</taxon>
        <taxon>Peronosporales</taxon>
        <taxon>Peronosporaceae</taxon>
        <taxon>Peronosclerospora</taxon>
    </lineage>
</organism>
<gene>
    <name evidence="1" type="ORF">PsorP6_015830</name>
</gene>
<proteinExistence type="predicted"/>
<evidence type="ECO:0000313" key="2">
    <source>
        <dbReference type="Proteomes" id="UP001163321"/>
    </source>
</evidence>
<evidence type="ECO:0000313" key="1">
    <source>
        <dbReference type="EMBL" id="KAI9920102.1"/>
    </source>
</evidence>
<dbReference type="Proteomes" id="UP001163321">
    <property type="component" value="Chromosome 10"/>
</dbReference>
<dbReference type="EMBL" id="CM047589">
    <property type="protein sequence ID" value="KAI9920102.1"/>
    <property type="molecule type" value="Genomic_DNA"/>
</dbReference>
<protein>
    <submittedName>
        <fullName evidence="1">Uncharacterized protein</fullName>
    </submittedName>
</protein>
<name>A0ACC0WNE7_9STRA</name>
<sequence length="93" mass="10604">MHDARLHVAENIENRWHSAALETVVKFIEQSNKEENLNKRFALLEWSKQVDYEDVEYALGAAMQSDVPKATVTPLNAEFEASEANCKPKRDVS</sequence>
<keyword evidence="2" id="KW-1185">Reference proteome</keyword>
<accession>A0ACC0WNE7</accession>
<reference evidence="1 2" key="1">
    <citation type="journal article" date="2022" name="bioRxiv">
        <title>The genome of the oomycete Peronosclerospora sorghi, a cosmopolitan pathogen of maize and sorghum, is inflated with dispersed pseudogenes.</title>
        <authorList>
            <person name="Fletcher K."/>
            <person name="Martin F."/>
            <person name="Isakeit T."/>
            <person name="Cavanaugh K."/>
            <person name="Magill C."/>
            <person name="Michelmore R."/>
        </authorList>
    </citation>
    <scope>NUCLEOTIDE SEQUENCE [LARGE SCALE GENOMIC DNA]</scope>
    <source>
        <strain evidence="1">P6</strain>
    </source>
</reference>
<comment type="caution">
    <text evidence="1">The sequence shown here is derived from an EMBL/GenBank/DDBJ whole genome shotgun (WGS) entry which is preliminary data.</text>
</comment>